<comment type="caution">
    <text evidence="1">The sequence shown here is derived from an EMBL/GenBank/DDBJ whole genome shotgun (WGS) entry which is preliminary data.</text>
</comment>
<evidence type="ECO:0000313" key="1">
    <source>
        <dbReference type="EMBL" id="RGV57655.1"/>
    </source>
</evidence>
<reference evidence="1 2" key="1">
    <citation type="submission" date="2018-08" db="EMBL/GenBank/DDBJ databases">
        <title>A genome reference for cultivated species of the human gut microbiota.</title>
        <authorList>
            <person name="Zou Y."/>
            <person name="Xue W."/>
            <person name="Luo G."/>
        </authorList>
    </citation>
    <scope>NUCLEOTIDE SEQUENCE [LARGE SCALE GENOMIC DNA]</scope>
    <source>
        <strain evidence="1 2">AF14-26</strain>
    </source>
</reference>
<dbReference type="InterPro" id="IPR025935">
    <property type="entry name" value="AbiH"/>
</dbReference>
<organism evidence="1 2">
    <name type="scientific">Bacteroides fragilis</name>
    <dbReference type="NCBI Taxonomy" id="817"/>
    <lineage>
        <taxon>Bacteria</taxon>
        <taxon>Pseudomonadati</taxon>
        <taxon>Bacteroidota</taxon>
        <taxon>Bacteroidia</taxon>
        <taxon>Bacteroidales</taxon>
        <taxon>Bacteroidaceae</taxon>
        <taxon>Bacteroides</taxon>
    </lineage>
</organism>
<proteinExistence type="predicted"/>
<dbReference type="Pfam" id="PF14253">
    <property type="entry name" value="AbiH"/>
    <property type="match status" value="1"/>
</dbReference>
<protein>
    <submittedName>
        <fullName evidence="1">Uncharacterized protein</fullName>
    </submittedName>
</protein>
<dbReference type="Proteomes" id="UP000286270">
    <property type="component" value="Unassembled WGS sequence"/>
</dbReference>
<sequence length="244" mass="28464">MNNQGKDSSTLKEEFNCLSQKLCDYLSSLCYSSYITSSCACRLLKTLVKSDFLEIYNFNYTPFEDIFSDVIKPNISIKHVHGTINDDNIIIGIEDEVEIPEAFCFLLKSHNKHYRSVNLGESLFENDDIIFFGHSLGLTDYYYFSNFFLTQSGNIRSENIVKKKITIVTYNYESAENILLQLRKMNNKSTLRLFENNDLRIYCTKEKDSVTQFDSYLEELIYDIKKENLELAITKKRAGIRRIN</sequence>
<dbReference type="AlphaFoldDB" id="A0A412YJU9"/>
<evidence type="ECO:0000313" key="2">
    <source>
        <dbReference type="Proteomes" id="UP000286270"/>
    </source>
</evidence>
<name>A0A412YJU9_BACFG</name>
<accession>A0A412YJU9</accession>
<gene>
    <name evidence="1" type="ORF">DWW08_04555</name>
</gene>
<dbReference type="RefSeq" id="WP_122141892.1">
    <property type="nucleotide sequence ID" value="NZ_JAFKPQ010000002.1"/>
</dbReference>
<dbReference type="EMBL" id="QRZH01000003">
    <property type="protein sequence ID" value="RGV57655.1"/>
    <property type="molecule type" value="Genomic_DNA"/>
</dbReference>